<evidence type="ECO:0000256" key="6">
    <source>
        <dbReference type="ARBA" id="ARBA00023136"/>
    </source>
</evidence>
<dbReference type="AlphaFoldDB" id="A0A6A6QVK8"/>
<feature type="transmembrane region" description="Helical" evidence="8">
    <location>
        <begin position="393"/>
        <end position="415"/>
    </location>
</feature>
<feature type="transmembrane region" description="Helical" evidence="8">
    <location>
        <begin position="422"/>
        <end position="441"/>
    </location>
</feature>
<dbReference type="FunFam" id="1.20.1250.20:FF:000134">
    <property type="entry name" value="MFS sugar transporter protein"/>
    <property type="match status" value="1"/>
</dbReference>
<evidence type="ECO:0000259" key="9">
    <source>
        <dbReference type="PROSITE" id="PS50850"/>
    </source>
</evidence>
<dbReference type="Pfam" id="PF00083">
    <property type="entry name" value="Sugar_tr"/>
    <property type="match status" value="1"/>
</dbReference>
<dbReference type="NCBIfam" id="TIGR00879">
    <property type="entry name" value="SP"/>
    <property type="match status" value="1"/>
</dbReference>
<dbReference type="InterPro" id="IPR020846">
    <property type="entry name" value="MFS_dom"/>
</dbReference>
<protein>
    <submittedName>
        <fullName evidence="10">General substrate transporter</fullName>
    </submittedName>
</protein>
<feature type="transmembrane region" description="Helical" evidence="8">
    <location>
        <begin position="293"/>
        <end position="315"/>
    </location>
</feature>
<accession>A0A6A6QVK8</accession>
<dbReference type="InterPro" id="IPR036259">
    <property type="entry name" value="MFS_trans_sf"/>
</dbReference>
<feature type="transmembrane region" description="Helical" evidence="8">
    <location>
        <begin position="167"/>
        <end position="190"/>
    </location>
</feature>
<evidence type="ECO:0000256" key="5">
    <source>
        <dbReference type="ARBA" id="ARBA00022989"/>
    </source>
</evidence>
<dbReference type="OrthoDB" id="6612291at2759"/>
<evidence type="ECO:0000256" key="7">
    <source>
        <dbReference type="RuleBase" id="RU003346"/>
    </source>
</evidence>
<dbReference type="PROSITE" id="PS00216">
    <property type="entry name" value="SUGAR_TRANSPORT_1"/>
    <property type="match status" value="1"/>
</dbReference>
<dbReference type="PRINTS" id="PR00171">
    <property type="entry name" value="SUGRTRNSPORT"/>
</dbReference>
<evidence type="ECO:0000256" key="2">
    <source>
        <dbReference type="ARBA" id="ARBA00010992"/>
    </source>
</evidence>
<dbReference type="GO" id="GO:0005351">
    <property type="term" value="F:carbohydrate:proton symporter activity"/>
    <property type="evidence" value="ECO:0007669"/>
    <property type="project" value="TreeGrafter"/>
</dbReference>
<evidence type="ECO:0000313" key="10">
    <source>
        <dbReference type="EMBL" id="KAF2494947.1"/>
    </source>
</evidence>
<dbReference type="PANTHER" id="PTHR48022">
    <property type="entry name" value="PLASTIDIC GLUCOSE TRANSPORTER 4"/>
    <property type="match status" value="1"/>
</dbReference>
<evidence type="ECO:0000256" key="8">
    <source>
        <dbReference type="SAM" id="Phobius"/>
    </source>
</evidence>
<feature type="transmembrane region" description="Helical" evidence="8">
    <location>
        <begin position="101"/>
        <end position="122"/>
    </location>
</feature>
<evidence type="ECO:0000313" key="11">
    <source>
        <dbReference type="Proteomes" id="UP000799750"/>
    </source>
</evidence>
<gene>
    <name evidence="10" type="ORF">BU16DRAFT_462770</name>
</gene>
<dbReference type="PANTHER" id="PTHR48022:SF2">
    <property type="entry name" value="PLASTIDIC GLUCOSE TRANSPORTER 4"/>
    <property type="match status" value="1"/>
</dbReference>
<comment type="similarity">
    <text evidence="2 7">Belongs to the major facilitator superfamily. Sugar transporter (TC 2.A.1.1) family.</text>
</comment>
<comment type="subcellular location">
    <subcellularLocation>
        <location evidence="1">Membrane</location>
        <topology evidence="1">Multi-pass membrane protein</topology>
    </subcellularLocation>
</comment>
<dbReference type="GO" id="GO:0016020">
    <property type="term" value="C:membrane"/>
    <property type="evidence" value="ECO:0007669"/>
    <property type="project" value="UniProtKB-SubCell"/>
</dbReference>
<dbReference type="Gene3D" id="1.20.1250.20">
    <property type="entry name" value="MFS general substrate transporter like domains"/>
    <property type="match status" value="1"/>
</dbReference>
<reference evidence="10" key="1">
    <citation type="journal article" date="2020" name="Stud. Mycol.">
        <title>101 Dothideomycetes genomes: a test case for predicting lifestyles and emergence of pathogens.</title>
        <authorList>
            <person name="Haridas S."/>
            <person name="Albert R."/>
            <person name="Binder M."/>
            <person name="Bloem J."/>
            <person name="Labutti K."/>
            <person name="Salamov A."/>
            <person name="Andreopoulos B."/>
            <person name="Baker S."/>
            <person name="Barry K."/>
            <person name="Bills G."/>
            <person name="Bluhm B."/>
            <person name="Cannon C."/>
            <person name="Castanera R."/>
            <person name="Culley D."/>
            <person name="Daum C."/>
            <person name="Ezra D."/>
            <person name="Gonzalez J."/>
            <person name="Henrissat B."/>
            <person name="Kuo A."/>
            <person name="Liang C."/>
            <person name="Lipzen A."/>
            <person name="Lutzoni F."/>
            <person name="Magnuson J."/>
            <person name="Mondo S."/>
            <person name="Nolan M."/>
            <person name="Ohm R."/>
            <person name="Pangilinan J."/>
            <person name="Park H.-J."/>
            <person name="Ramirez L."/>
            <person name="Alfaro M."/>
            <person name="Sun H."/>
            <person name="Tritt A."/>
            <person name="Yoshinaga Y."/>
            <person name="Zwiers L.-H."/>
            <person name="Turgeon B."/>
            <person name="Goodwin S."/>
            <person name="Spatafora J."/>
            <person name="Crous P."/>
            <person name="Grigoriev I."/>
        </authorList>
    </citation>
    <scope>NUCLEOTIDE SEQUENCE</scope>
    <source>
        <strain evidence="10">CBS 269.34</strain>
    </source>
</reference>
<evidence type="ECO:0000256" key="4">
    <source>
        <dbReference type="ARBA" id="ARBA00022692"/>
    </source>
</evidence>
<feature type="transmembrane region" description="Helical" evidence="8">
    <location>
        <begin position="77"/>
        <end position="95"/>
    </location>
</feature>
<proteinExistence type="inferred from homology"/>
<evidence type="ECO:0000256" key="3">
    <source>
        <dbReference type="ARBA" id="ARBA00022448"/>
    </source>
</evidence>
<feature type="transmembrane region" description="Helical" evidence="8">
    <location>
        <begin position="321"/>
        <end position="341"/>
    </location>
</feature>
<dbReference type="InterPro" id="IPR005829">
    <property type="entry name" value="Sugar_transporter_CS"/>
</dbReference>
<dbReference type="SUPFAM" id="SSF103473">
    <property type="entry name" value="MFS general substrate transporter"/>
    <property type="match status" value="1"/>
</dbReference>
<dbReference type="InterPro" id="IPR050360">
    <property type="entry name" value="MFS_Sugar_Transporters"/>
</dbReference>
<name>A0A6A6QVK8_9PEZI</name>
<organism evidence="10 11">
    <name type="scientific">Lophium mytilinum</name>
    <dbReference type="NCBI Taxonomy" id="390894"/>
    <lineage>
        <taxon>Eukaryota</taxon>
        <taxon>Fungi</taxon>
        <taxon>Dikarya</taxon>
        <taxon>Ascomycota</taxon>
        <taxon>Pezizomycotina</taxon>
        <taxon>Dothideomycetes</taxon>
        <taxon>Pleosporomycetidae</taxon>
        <taxon>Mytilinidiales</taxon>
        <taxon>Mytilinidiaceae</taxon>
        <taxon>Lophium</taxon>
    </lineage>
</organism>
<sequence length="488" mass="53367">MGKAYNWMCAGIAGSGSMLYGYDAAVIAGTFAQPGFLAYFNPSATVLGAIGSIYFAGLLIGLLFVSALADRFGRKRTIQFGAVVGLIGAIFQTAAHEIGLFFAGRVLAGIASGIMLTTVNVYQAEIAPPDLRGTMVAFQIVTLNLAGTLASWVGFACNHSTNLAFQWRFPIGLQCLPAVLLIIGCFFIPFSPRWLISKDRHAEAQVILKRLHDSHHDSTFWEKEYIQISAQLEVEAKEKETASWTHMFTNWNELRRLLIAIAALTSVQTNGAQTIQVYQSVFYAGLGFTTKRILLMVGIFAICNTCGGVTNLILIDRVGRRKLFLSGLVILSVMLGVFAACSERYTSTGNSSWGKAGVSFVMVYIFFFGVTYASSPYAYAAEILPTKNRANGMAISLFVANSITLTFTQVTPIALNKIAWKFNIVFIACNLFFLPIVYFFFPETKGLSLEEVNGAFGERVEVEFKDITDGEVEKVAVVQLEDTHDAKV</sequence>
<dbReference type="InterPro" id="IPR003663">
    <property type="entry name" value="Sugar/inositol_transpt"/>
</dbReference>
<dbReference type="InterPro" id="IPR005828">
    <property type="entry name" value="MFS_sugar_transport-like"/>
</dbReference>
<dbReference type="PROSITE" id="PS50850">
    <property type="entry name" value="MFS"/>
    <property type="match status" value="1"/>
</dbReference>
<keyword evidence="11" id="KW-1185">Reference proteome</keyword>
<feature type="domain" description="Major facilitator superfamily (MFS) profile" evidence="9">
    <location>
        <begin position="9"/>
        <end position="445"/>
    </location>
</feature>
<feature type="transmembrane region" description="Helical" evidence="8">
    <location>
        <begin position="46"/>
        <end position="65"/>
    </location>
</feature>
<dbReference type="Proteomes" id="UP000799750">
    <property type="component" value="Unassembled WGS sequence"/>
</dbReference>
<keyword evidence="5 8" id="KW-1133">Transmembrane helix</keyword>
<keyword evidence="4 8" id="KW-0812">Transmembrane</keyword>
<evidence type="ECO:0000256" key="1">
    <source>
        <dbReference type="ARBA" id="ARBA00004141"/>
    </source>
</evidence>
<dbReference type="EMBL" id="MU004190">
    <property type="protein sequence ID" value="KAF2494947.1"/>
    <property type="molecule type" value="Genomic_DNA"/>
</dbReference>
<feature type="transmembrane region" description="Helical" evidence="8">
    <location>
        <begin position="134"/>
        <end position="155"/>
    </location>
</feature>
<feature type="transmembrane region" description="Helical" evidence="8">
    <location>
        <begin position="353"/>
        <end position="373"/>
    </location>
</feature>
<keyword evidence="3 7" id="KW-0813">Transport</keyword>
<keyword evidence="6 8" id="KW-0472">Membrane</keyword>
<dbReference type="PROSITE" id="PS00217">
    <property type="entry name" value="SUGAR_TRANSPORT_2"/>
    <property type="match status" value="1"/>
</dbReference>